<dbReference type="Proteomes" id="UP000031512">
    <property type="component" value="Chromosome 3"/>
</dbReference>
<dbReference type="EMBL" id="CP001670">
    <property type="protein sequence ID" value="AFZ81559.1"/>
    <property type="molecule type" value="Genomic_DNA"/>
</dbReference>
<evidence type="ECO:0000259" key="1">
    <source>
        <dbReference type="PROSITE" id="PS51186"/>
    </source>
</evidence>
<feature type="domain" description="N-acetyltransferase" evidence="1">
    <location>
        <begin position="37"/>
        <end position="211"/>
    </location>
</feature>
<dbReference type="STRING" id="1537102.L0B365"/>
<dbReference type="InterPro" id="IPR016181">
    <property type="entry name" value="Acyl_CoA_acyltransferase"/>
</dbReference>
<keyword evidence="3" id="KW-1185">Reference proteome</keyword>
<dbReference type="KEGG" id="beq:BEWA_009730"/>
<evidence type="ECO:0000313" key="3">
    <source>
        <dbReference type="Proteomes" id="UP000031512"/>
    </source>
</evidence>
<reference evidence="2 3" key="1">
    <citation type="journal article" date="2012" name="BMC Genomics">
        <title>Comparative genomic analysis and phylogenetic position of Theileria equi.</title>
        <authorList>
            <person name="Kappmeyer L.S."/>
            <person name="Thiagarajan M."/>
            <person name="Herndon D.R."/>
            <person name="Ramsay J.D."/>
            <person name="Caler E."/>
            <person name="Djikeng A."/>
            <person name="Gillespie J.J."/>
            <person name="Lau A.O."/>
            <person name="Roalson E.H."/>
            <person name="Silva J.C."/>
            <person name="Silva M.G."/>
            <person name="Suarez C.E."/>
            <person name="Ueti M.W."/>
            <person name="Nene V.M."/>
            <person name="Mealey R.H."/>
            <person name="Knowles D.P."/>
            <person name="Brayton K.A."/>
        </authorList>
    </citation>
    <scope>NUCLEOTIDE SEQUENCE [LARGE SCALE GENOMIC DNA]</scope>
    <source>
        <strain evidence="2 3">WA</strain>
    </source>
</reference>
<dbReference type="GO" id="GO:0016747">
    <property type="term" value="F:acyltransferase activity, transferring groups other than amino-acyl groups"/>
    <property type="evidence" value="ECO:0007669"/>
    <property type="project" value="InterPro"/>
</dbReference>
<proteinExistence type="predicted"/>
<sequence length="222" mass="25917">MESKVSPLEYSKLLTEEYRDNHKTPDESRYSLNHNLLRVVDLTTHTVRQSWIFLSKFLPYNFSDYLKDGSEYPSFDVMRKYIKFSSLAYFSMYSVGTLLCEITSHETSTVETNSHFQKSTKQKNKEDPFCVVIITIVVLPRFKGIRISSKLLEYTINKVRESKLSKLYSIVDENIDETRKFYENFGFVKSHLTFDGIIKSLDAVHNTNDKPLFSVMELSIPN</sequence>
<protein>
    <recommendedName>
        <fullName evidence="1">N-acetyltransferase domain-containing protein</fullName>
    </recommendedName>
</protein>
<dbReference type="SUPFAM" id="SSF55729">
    <property type="entry name" value="Acyl-CoA N-acyltransferases (Nat)"/>
    <property type="match status" value="1"/>
</dbReference>
<dbReference type="OrthoDB" id="361214at2759"/>
<organism evidence="2 3">
    <name type="scientific">Theileria equi strain WA</name>
    <dbReference type="NCBI Taxonomy" id="1537102"/>
    <lineage>
        <taxon>Eukaryota</taxon>
        <taxon>Sar</taxon>
        <taxon>Alveolata</taxon>
        <taxon>Apicomplexa</taxon>
        <taxon>Aconoidasida</taxon>
        <taxon>Piroplasmida</taxon>
        <taxon>Theileriidae</taxon>
        <taxon>Theileria</taxon>
    </lineage>
</organism>
<dbReference type="GeneID" id="15806405"/>
<evidence type="ECO:0000313" key="2">
    <source>
        <dbReference type="EMBL" id="AFZ81559.1"/>
    </source>
</evidence>
<dbReference type="RefSeq" id="XP_004831225.1">
    <property type="nucleotide sequence ID" value="XM_004831168.1"/>
</dbReference>
<gene>
    <name evidence="2" type="ORF">BEWA_009730</name>
</gene>
<dbReference type="Pfam" id="PF00583">
    <property type="entry name" value="Acetyltransf_1"/>
    <property type="match status" value="1"/>
</dbReference>
<dbReference type="AlphaFoldDB" id="L0B365"/>
<dbReference type="InterPro" id="IPR000182">
    <property type="entry name" value="GNAT_dom"/>
</dbReference>
<dbReference type="eggNOG" id="ENOG502TNDJ">
    <property type="taxonomic scope" value="Eukaryota"/>
</dbReference>
<accession>L0B365</accession>
<dbReference type="Gene3D" id="3.40.630.30">
    <property type="match status" value="1"/>
</dbReference>
<dbReference type="VEuPathDB" id="PiroplasmaDB:BEWA_009730"/>
<dbReference type="PROSITE" id="PS51186">
    <property type="entry name" value="GNAT"/>
    <property type="match status" value="1"/>
</dbReference>
<name>L0B365_THEEQ</name>